<evidence type="ECO:0000313" key="14">
    <source>
        <dbReference type="Proteomes" id="UP000195880"/>
    </source>
</evidence>
<dbReference type="SUPFAM" id="SSF52540">
    <property type="entry name" value="P-loop containing nucleoside triphosphate hydrolases"/>
    <property type="match status" value="1"/>
</dbReference>
<dbReference type="InterPro" id="IPR006483">
    <property type="entry name" value="CRISPR-assoc_Cas3_HD"/>
</dbReference>
<keyword evidence="8" id="KW-0067">ATP-binding</keyword>
<protein>
    <submittedName>
        <fullName evidence="13">Helicase</fullName>
    </submittedName>
</protein>
<geneLocation type="plasmid" evidence="14">
    <name>pmdjk44.2</name>
</geneLocation>
<evidence type="ECO:0000259" key="12">
    <source>
        <dbReference type="PROSITE" id="PS51643"/>
    </source>
</evidence>
<dbReference type="EMBL" id="CP023977">
    <property type="protein sequence ID" value="ATM24784.1"/>
    <property type="molecule type" value="Genomic_DNA"/>
</dbReference>
<evidence type="ECO:0000259" key="11">
    <source>
        <dbReference type="PROSITE" id="PS51192"/>
    </source>
</evidence>
<dbReference type="InterPro" id="IPR014001">
    <property type="entry name" value="Helicase_ATP-bd"/>
</dbReference>
<dbReference type="GO" id="GO:0005524">
    <property type="term" value="F:ATP binding"/>
    <property type="evidence" value="ECO:0007669"/>
    <property type="project" value="UniProtKB-KW"/>
</dbReference>
<dbReference type="Pfam" id="PF18019">
    <property type="entry name" value="Cas3_HD"/>
    <property type="match status" value="1"/>
</dbReference>
<dbReference type="GO" id="GO:0003723">
    <property type="term" value="F:RNA binding"/>
    <property type="evidence" value="ECO:0007669"/>
    <property type="project" value="TreeGrafter"/>
</dbReference>
<dbReference type="KEGG" id="salf:SMD44_p20001"/>
<dbReference type="PROSITE" id="PS51643">
    <property type="entry name" value="HD_CAS3"/>
    <property type="match status" value="1"/>
</dbReference>
<keyword evidence="7 13" id="KW-0347">Helicase</keyword>
<evidence type="ECO:0000256" key="10">
    <source>
        <dbReference type="SAM" id="Coils"/>
    </source>
</evidence>
<evidence type="ECO:0000256" key="6">
    <source>
        <dbReference type="ARBA" id="ARBA00022801"/>
    </source>
</evidence>
<dbReference type="InterPro" id="IPR038257">
    <property type="entry name" value="CRISPR-assoc_Cas3_HD_sf"/>
</dbReference>
<dbReference type="CDD" id="cd17930">
    <property type="entry name" value="DEXHc_cas3"/>
    <property type="match status" value="1"/>
</dbReference>
<keyword evidence="4" id="KW-0479">Metal-binding</keyword>
<feature type="coiled-coil region" evidence="10">
    <location>
        <begin position="788"/>
        <end position="815"/>
    </location>
</feature>
<evidence type="ECO:0000256" key="2">
    <source>
        <dbReference type="ARBA" id="ARBA00009046"/>
    </source>
</evidence>
<dbReference type="NCBIfam" id="TIGR01596">
    <property type="entry name" value="cas3_HD"/>
    <property type="match status" value="1"/>
</dbReference>
<evidence type="ECO:0000256" key="7">
    <source>
        <dbReference type="ARBA" id="ARBA00022806"/>
    </source>
</evidence>
<dbReference type="PROSITE" id="PS51192">
    <property type="entry name" value="HELICASE_ATP_BIND_1"/>
    <property type="match status" value="1"/>
</dbReference>
<keyword evidence="10" id="KW-0175">Coiled coil</keyword>
<comment type="similarity">
    <text evidence="1">In the N-terminal section; belongs to the CRISPR-associated nuclease Cas3-HD family.</text>
</comment>
<keyword evidence="9" id="KW-0051">Antiviral defense</keyword>
<dbReference type="NCBIfam" id="TIGR01587">
    <property type="entry name" value="cas3_core"/>
    <property type="match status" value="1"/>
</dbReference>
<evidence type="ECO:0000256" key="4">
    <source>
        <dbReference type="ARBA" id="ARBA00022723"/>
    </source>
</evidence>
<evidence type="ECO:0000256" key="5">
    <source>
        <dbReference type="ARBA" id="ARBA00022741"/>
    </source>
</evidence>
<feature type="domain" description="HD Cas3-type" evidence="12">
    <location>
        <begin position="24"/>
        <end position="230"/>
    </location>
</feature>
<keyword evidence="6" id="KW-0378">Hydrolase</keyword>
<dbReference type="InterPro" id="IPR050547">
    <property type="entry name" value="DEAD_box_RNA_helicases"/>
</dbReference>
<dbReference type="GO" id="GO:0046872">
    <property type="term" value="F:metal ion binding"/>
    <property type="evidence" value="ECO:0007669"/>
    <property type="project" value="UniProtKB-KW"/>
</dbReference>
<accession>A0A291W464</accession>
<dbReference type="PANTHER" id="PTHR47963">
    <property type="entry name" value="DEAD-BOX ATP-DEPENDENT RNA HELICASE 47, MITOCHONDRIAL"/>
    <property type="match status" value="1"/>
</dbReference>
<comment type="similarity">
    <text evidence="2">In the central section; belongs to the CRISPR-associated helicase Cas3 family.</text>
</comment>
<dbReference type="Pfam" id="PF22590">
    <property type="entry name" value="Cas3-like_C_2"/>
    <property type="match status" value="1"/>
</dbReference>
<sequence length="964" mass="104559">MSKQDSHLRLGRNVDVRMWGKERGLPHPYPVICHLLDTAAAFGTLWDVLLSDRVRDRIAHALDLSVSDTRAVLSFWAGLHDLGKITPPFQAQVPGAFASVREDPAYAFAPGAAEERAFRHEVATHWAVARLLEEAGYPGDRRRMRQTVWHQVAQMLGGHHGCFGRVLLAKELASASGYQPGLGEEGWAVEREAHFAELRRVTGGDAVPARGLPAELSVIVSGLVVVADWMASQTEAIVPRLPTEGWRATPEKLDAHWDRAQKAAPDWVSKAQLGRARFDTENFGDMFPFTPNSLQSDLTARLPELAEARGTGLLLVTAPTGDGKTEAALYAASVLGRAAGARGLYFALPTMATADAMFPRVRKFAKAAMGGERALTLLHSMAWLSPQYAGGDAPGADEGEDGGAADGEISADTETATTAGAWLRGHRRGLLAPLGAGTIDQVLSGVLPLKHNALRLFGLSDKVLVVDEAHAYGPWMHQLLIRLLEWLGAFRAPVVLLSATLTGRTATSLVDAYRRGAGFPEPSAVEPCYPGWLFADATTGSVSTPRAVKSERARRIDLGIRPVVWDTEADPSCAPRPGGRREALREVLRPVASDGGTALVCCTTVAEAQQTYRDLRIAFPELAQQQGGLRLLHSRYPARVRQRITAACETAFGKPRGEGDIARPRPASILVATQVVEQSLDLDFDLIVSDLAPLAQLLQRAGRGRRHERGETGRPPWALPEEAPRLIVLEPVDSQRALAVPPRSWGSVYDGGLLHRTAWVLAEAEAVGIDVPGDVQRLIDTVYAEDFVERLARAAEQEQLRILDAERQAEEMAQTQLAAMVGIRAPADVVGDLHRLSKWTAGVTEELLTSRLGADTGRVLCLYEQRDGSLTLDDAGTHPLPEDIRGLPRRHLAQIISHAAPVPGKWLLGDNGYGAPRGWDEQPLLREVVLLRMRPEPGEGTGIAWSCRHGDRTIRTSDVGLEVV</sequence>
<reference evidence="13 14" key="1">
    <citation type="submission" date="2017-10" db="EMBL/GenBank/DDBJ databases">
        <title>Streptomyces alboflavus Genome sequencing and assembly.</title>
        <authorList>
            <person name="Wang Y."/>
            <person name="Du B."/>
            <person name="Ding Y."/>
            <person name="Liu H."/>
            <person name="Hou Q."/>
            <person name="Liu K."/>
            <person name="Wang C."/>
            <person name="Yao L."/>
        </authorList>
    </citation>
    <scope>NUCLEOTIDE SEQUENCE [LARGE SCALE GENOMIC DNA]</scope>
    <source>
        <strain evidence="13 14">MDJK44</strain>
        <plasmid evidence="14">Plasmid pmdjk44.2</plasmid>
    </source>
</reference>
<evidence type="ECO:0000313" key="13">
    <source>
        <dbReference type="EMBL" id="ATM24784.1"/>
    </source>
</evidence>
<feature type="domain" description="Helicase ATP-binding" evidence="11">
    <location>
        <begin position="305"/>
        <end position="519"/>
    </location>
</feature>
<dbReference type="GO" id="GO:0004518">
    <property type="term" value="F:nuclease activity"/>
    <property type="evidence" value="ECO:0007669"/>
    <property type="project" value="UniProtKB-KW"/>
</dbReference>
<dbReference type="Gene3D" id="1.10.3210.30">
    <property type="match status" value="1"/>
</dbReference>
<keyword evidence="5" id="KW-0547">Nucleotide-binding</keyword>
<evidence type="ECO:0000256" key="1">
    <source>
        <dbReference type="ARBA" id="ARBA00006847"/>
    </source>
</evidence>
<keyword evidence="3" id="KW-0540">Nuclease</keyword>
<name>A0A291W464_9ACTN</name>
<keyword evidence="13" id="KW-0614">Plasmid</keyword>
<dbReference type="SMART" id="SM00487">
    <property type="entry name" value="DEXDc"/>
    <property type="match status" value="1"/>
</dbReference>
<keyword evidence="14" id="KW-1185">Reference proteome</keyword>
<dbReference type="GO" id="GO:0051607">
    <property type="term" value="P:defense response to virus"/>
    <property type="evidence" value="ECO:0007669"/>
    <property type="project" value="UniProtKB-KW"/>
</dbReference>
<dbReference type="AlphaFoldDB" id="A0A291W464"/>
<evidence type="ECO:0000256" key="9">
    <source>
        <dbReference type="ARBA" id="ARBA00023118"/>
    </source>
</evidence>
<gene>
    <name evidence="13" type="ORF">SMD44_p20001</name>
</gene>
<dbReference type="InterPro" id="IPR027417">
    <property type="entry name" value="P-loop_NTPase"/>
</dbReference>
<dbReference type="CDD" id="cd09641">
    <property type="entry name" value="Cas3''_I"/>
    <property type="match status" value="1"/>
</dbReference>
<dbReference type="Proteomes" id="UP000195880">
    <property type="component" value="Plasmid pMDJK44.2"/>
</dbReference>
<dbReference type="InterPro" id="IPR006474">
    <property type="entry name" value="Helicase_Cas3_CRISPR-ass_core"/>
</dbReference>
<organism evidence="13 14">
    <name type="scientific">Streptomyces alboflavus</name>
    <dbReference type="NCBI Taxonomy" id="67267"/>
    <lineage>
        <taxon>Bacteria</taxon>
        <taxon>Bacillati</taxon>
        <taxon>Actinomycetota</taxon>
        <taxon>Actinomycetes</taxon>
        <taxon>Kitasatosporales</taxon>
        <taxon>Streptomycetaceae</taxon>
        <taxon>Streptomyces</taxon>
    </lineage>
</organism>
<evidence type="ECO:0000256" key="3">
    <source>
        <dbReference type="ARBA" id="ARBA00022722"/>
    </source>
</evidence>
<dbReference type="PANTHER" id="PTHR47963:SF9">
    <property type="entry name" value="CRISPR-ASSOCIATED ENDONUCLEASE_HELICASE CAS3"/>
    <property type="match status" value="1"/>
</dbReference>
<dbReference type="GO" id="GO:0003724">
    <property type="term" value="F:RNA helicase activity"/>
    <property type="evidence" value="ECO:0007669"/>
    <property type="project" value="TreeGrafter"/>
</dbReference>
<proteinExistence type="inferred from homology"/>
<dbReference type="Gene3D" id="3.40.50.300">
    <property type="entry name" value="P-loop containing nucleotide triphosphate hydrolases"/>
    <property type="match status" value="2"/>
</dbReference>
<dbReference type="InterPro" id="IPR054712">
    <property type="entry name" value="Cas3-like_dom"/>
</dbReference>
<evidence type="ECO:0000256" key="8">
    <source>
        <dbReference type="ARBA" id="ARBA00022840"/>
    </source>
</evidence>
<dbReference type="GO" id="GO:0016787">
    <property type="term" value="F:hydrolase activity"/>
    <property type="evidence" value="ECO:0007669"/>
    <property type="project" value="UniProtKB-KW"/>
</dbReference>